<organism evidence="10 11">
    <name type="scientific">Candidimonas humi</name>
    <dbReference type="NCBI Taxonomy" id="683355"/>
    <lineage>
        <taxon>Bacteria</taxon>
        <taxon>Pseudomonadati</taxon>
        <taxon>Pseudomonadota</taxon>
        <taxon>Betaproteobacteria</taxon>
        <taxon>Burkholderiales</taxon>
        <taxon>Alcaligenaceae</taxon>
        <taxon>Candidimonas</taxon>
    </lineage>
</organism>
<evidence type="ECO:0000259" key="9">
    <source>
        <dbReference type="Pfam" id="PF13231"/>
    </source>
</evidence>
<dbReference type="RefSeq" id="WP_217963397.1">
    <property type="nucleotide sequence ID" value="NZ_JAHTBN010000002.1"/>
</dbReference>
<keyword evidence="4 10" id="KW-0808">Transferase</keyword>
<feature type="transmembrane region" description="Helical" evidence="8">
    <location>
        <begin position="315"/>
        <end position="334"/>
    </location>
</feature>
<protein>
    <submittedName>
        <fullName evidence="10">Glycosyltransferase family 39 protein</fullName>
        <ecNumber evidence="10">2.4.-.-</ecNumber>
    </submittedName>
</protein>
<feature type="transmembrane region" description="Helical" evidence="8">
    <location>
        <begin position="20"/>
        <end position="43"/>
    </location>
</feature>
<feature type="transmembrane region" description="Helical" evidence="8">
    <location>
        <begin position="206"/>
        <end position="228"/>
    </location>
</feature>
<comment type="subcellular location">
    <subcellularLocation>
        <location evidence="1">Cell membrane</location>
        <topology evidence="1">Multi-pass membrane protein</topology>
    </subcellularLocation>
</comment>
<evidence type="ECO:0000256" key="6">
    <source>
        <dbReference type="ARBA" id="ARBA00022989"/>
    </source>
</evidence>
<evidence type="ECO:0000256" key="2">
    <source>
        <dbReference type="ARBA" id="ARBA00022475"/>
    </source>
</evidence>
<feature type="domain" description="Glycosyltransferase RgtA/B/C/D-like" evidence="9">
    <location>
        <begin position="66"/>
        <end position="226"/>
    </location>
</feature>
<evidence type="ECO:0000313" key="11">
    <source>
        <dbReference type="Proteomes" id="UP001595848"/>
    </source>
</evidence>
<dbReference type="PANTHER" id="PTHR33908:SF9">
    <property type="entry name" value="BLL5595 PROTEIN"/>
    <property type="match status" value="1"/>
</dbReference>
<dbReference type="PANTHER" id="PTHR33908">
    <property type="entry name" value="MANNOSYLTRANSFERASE YKCB-RELATED"/>
    <property type="match status" value="1"/>
</dbReference>
<keyword evidence="2" id="KW-1003">Cell membrane</keyword>
<feature type="transmembrane region" description="Helical" evidence="8">
    <location>
        <begin position="340"/>
        <end position="358"/>
    </location>
</feature>
<dbReference type="EC" id="2.4.-.-" evidence="10"/>
<accession>A0ABV8NWC2</accession>
<evidence type="ECO:0000256" key="4">
    <source>
        <dbReference type="ARBA" id="ARBA00022679"/>
    </source>
</evidence>
<gene>
    <name evidence="10" type="ORF">ACFOY1_09765</name>
</gene>
<keyword evidence="7 8" id="KW-0472">Membrane</keyword>
<keyword evidence="5 8" id="KW-0812">Transmembrane</keyword>
<feature type="transmembrane region" description="Helical" evidence="8">
    <location>
        <begin position="370"/>
        <end position="387"/>
    </location>
</feature>
<name>A0ABV8NWC2_9BURK</name>
<dbReference type="InterPro" id="IPR050297">
    <property type="entry name" value="LipidA_mod_glycosyltrf_83"/>
</dbReference>
<evidence type="ECO:0000256" key="3">
    <source>
        <dbReference type="ARBA" id="ARBA00022676"/>
    </source>
</evidence>
<dbReference type="InterPro" id="IPR038731">
    <property type="entry name" value="RgtA/B/C-like"/>
</dbReference>
<dbReference type="Proteomes" id="UP001595848">
    <property type="component" value="Unassembled WGS sequence"/>
</dbReference>
<keyword evidence="6 8" id="KW-1133">Transmembrane helix</keyword>
<evidence type="ECO:0000313" key="10">
    <source>
        <dbReference type="EMBL" id="MFC4201240.1"/>
    </source>
</evidence>
<dbReference type="GO" id="GO:0016757">
    <property type="term" value="F:glycosyltransferase activity"/>
    <property type="evidence" value="ECO:0007669"/>
    <property type="project" value="UniProtKB-KW"/>
</dbReference>
<keyword evidence="3 10" id="KW-0328">Glycosyltransferase</keyword>
<comment type="caution">
    <text evidence="10">The sequence shown here is derived from an EMBL/GenBank/DDBJ whole genome shotgun (WGS) entry which is preliminary data.</text>
</comment>
<sequence>MAFSADPIPTPAASAAGRPVVFYVLLFLAGMVALWAVLCGISHKSPDLDNMEELVWASSFEWGYYKHPPVPAWFMYGLASVFGKPIWLTFLAGQLFSALALWFVWKLGCEFTTPRRALIAMLLVSVTAYFSVRATMYNHNSVQMWSIVASTWLYYRALRYGRASDWLWLGAACGMAFITKYSALIQFAAFFLFFLRQGHWRDRAALRGVPLALLTFLLVIAPHVYWLFQHAFEPLHYADESIVPGGDPQFSVMSDIWGFLTTQLGRLSPMLVAWIALYAWNRRAASKTAKTSAPTAAGAAAPRYAQELSAWDRSFLLIVGIGPVVLTVLVSGALGTRLGSSWASTFFVLFGFYAYWWLRGDEHAMLRRTAIVIVAIQMLMAVGYAIGRGPLAYYTGRKTDSTYPGKQISLQMQDIWHQYVPGAPLTLVVADTWLGGNIAVHVRPSANVFIDGSLRESPWLKSSDPTRCGALVAYSTADHSSGPSPAVRRLYEQAPYKGVLQQRWSTQKSPMIVVHWGIIPPQPDCPARPAH</sequence>
<feature type="transmembrane region" description="Helical" evidence="8">
    <location>
        <begin position="117"/>
        <end position="136"/>
    </location>
</feature>
<dbReference type="Pfam" id="PF13231">
    <property type="entry name" value="PMT_2"/>
    <property type="match status" value="1"/>
</dbReference>
<evidence type="ECO:0000256" key="1">
    <source>
        <dbReference type="ARBA" id="ARBA00004651"/>
    </source>
</evidence>
<evidence type="ECO:0000256" key="5">
    <source>
        <dbReference type="ARBA" id="ARBA00022692"/>
    </source>
</evidence>
<feature type="transmembrane region" description="Helical" evidence="8">
    <location>
        <begin position="166"/>
        <end position="194"/>
    </location>
</feature>
<feature type="transmembrane region" description="Helical" evidence="8">
    <location>
        <begin position="86"/>
        <end position="105"/>
    </location>
</feature>
<feature type="transmembrane region" description="Helical" evidence="8">
    <location>
        <begin position="256"/>
        <end position="280"/>
    </location>
</feature>
<proteinExistence type="predicted"/>
<evidence type="ECO:0000256" key="8">
    <source>
        <dbReference type="SAM" id="Phobius"/>
    </source>
</evidence>
<dbReference type="EMBL" id="JBHSBV010000003">
    <property type="protein sequence ID" value="MFC4201240.1"/>
    <property type="molecule type" value="Genomic_DNA"/>
</dbReference>
<evidence type="ECO:0000256" key="7">
    <source>
        <dbReference type="ARBA" id="ARBA00023136"/>
    </source>
</evidence>
<keyword evidence="11" id="KW-1185">Reference proteome</keyword>
<reference evidence="11" key="1">
    <citation type="journal article" date="2019" name="Int. J. Syst. Evol. Microbiol.">
        <title>The Global Catalogue of Microorganisms (GCM) 10K type strain sequencing project: providing services to taxonomists for standard genome sequencing and annotation.</title>
        <authorList>
            <consortium name="The Broad Institute Genomics Platform"/>
            <consortium name="The Broad Institute Genome Sequencing Center for Infectious Disease"/>
            <person name="Wu L."/>
            <person name="Ma J."/>
        </authorList>
    </citation>
    <scope>NUCLEOTIDE SEQUENCE [LARGE SCALE GENOMIC DNA]</scope>
    <source>
        <strain evidence="11">LMG 24813</strain>
    </source>
</reference>